<dbReference type="EMBL" id="CAJNOC010000091">
    <property type="protein sequence ID" value="CAF0714134.1"/>
    <property type="molecule type" value="Genomic_DNA"/>
</dbReference>
<dbReference type="Proteomes" id="UP000663879">
    <property type="component" value="Unassembled WGS sequence"/>
</dbReference>
<evidence type="ECO:0000313" key="2">
    <source>
        <dbReference type="Proteomes" id="UP000663879"/>
    </source>
</evidence>
<gene>
    <name evidence="1" type="ORF">OXX778_LOCUS1433</name>
</gene>
<organism evidence="1 2">
    <name type="scientific">Brachionus calyciflorus</name>
    <dbReference type="NCBI Taxonomy" id="104777"/>
    <lineage>
        <taxon>Eukaryota</taxon>
        <taxon>Metazoa</taxon>
        <taxon>Spiralia</taxon>
        <taxon>Gnathifera</taxon>
        <taxon>Rotifera</taxon>
        <taxon>Eurotatoria</taxon>
        <taxon>Monogononta</taxon>
        <taxon>Pseudotrocha</taxon>
        <taxon>Ploima</taxon>
        <taxon>Brachionidae</taxon>
        <taxon>Brachionus</taxon>
    </lineage>
</organism>
<keyword evidence="2" id="KW-1185">Reference proteome</keyword>
<sequence>MDVLLDKKSKIHREKNDDIWILRDSFNNSIQNLNKNDYQYEFVSNKSSSLNRKSKAVHYASLLFEGTFQIKQYSIATNNFINFFSR</sequence>
<protein>
    <submittedName>
        <fullName evidence="1">Uncharacterized protein</fullName>
    </submittedName>
</protein>
<reference evidence="1" key="1">
    <citation type="submission" date="2021-02" db="EMBL/GenBank/DDBJ databases">
        <authorList>
            <person name="Nowell W R."/>
        </authorList>
    </citation>
    <scope>NUCLEOTIDE SEQUENCE</scope>
    <source>
        <strain evidence="1">Ploen Becks lab</strain>
    </source>
</reference>
<dbReference type="AlphaFoldDB" id="A0A813M8S7"/>
<comment type="caution">
    <text evidence="1">The sequence shown here is derived from an EMBL/GenBank/DDBJ whole genome shotgun (WGS) entry which is preliminary data.</text>
</comment>
<proteinExistence type="predicted"/>
<accession>A0A813M8S7</accession>
<name>A0A813M8S7_9BILA</name>
<evidence type="ECO:0000313" key="1">
    <source>
        <dbReference type="EMBL" id="CAF0714134.1"/>
    </source>
</evidence>